<organism evidence="1 2">
    <name type="scientific">Moraxella catarrhalis</name>
    <name type="common">Branhamella catarrhalis</name>
    <dbReference type="NCBI Taxonomy" id="480"/>
    <lineage>
        <taxon>Bacteria</taxon>
        <taxon>Pseudomonadati</taxon>
        <taxon>Pseudomonadota</taxon>
        <taxon>Gammaproteobacteria</taxon>
        <taxon>Moraxellales</taxon>
        <taxon>Moraxellaceae</taxon>
        <taxon>Moraxella</taxon>
    </lineage>
</organism>
<protein>
    <submittedName>
        <fullName evidence="1">Uncharacterized protein</fullName>
    </submittedName>
</protein>
<name>A0A3Q9GC97_MORCA</name>
<sequence>MLNHWASFLLGIKQMRAVGIKITCHDNNAQKGKFDLK</sequence>
<evidence type="ECO:0000313" key="2">
    <source>
        <dbReference type="Proteomes" id="UP000280228"/>
    </source>
</evidence>
<accession>A0A3Q9GC97</accession>
<evidence type="ECO:0000313" key="1">
    <source>
        <dbReference type="EMBL" id="AZQ93764.1"/>
    </source>
</evidence>
<dbReference type="EMBL" id="CP034662">
    <property type="protein sequence ID" value="AZQ93764.1"/>
    <property type="molecule type" value="Genomic_DNA"/>
</dbReference>
<dbReference type="AlphaFoldDB" id="A0A3Q9GC97"/>
<dbReference type="Proteomes" id="UP000280228">
    <property type="component" value="Chromosome"/>
</dbReference>
<reference evidence="1 2" key="1">
    <citation type="submission" date="2018-12" db="EMBL/GenBank/DDBJ databases">
        <title>Persistence of Moraxella catarrhalis in Chronic Obstructive Pulmonary Disease and Regulation of the Hag/MID Adhesin.</title>
        <authorList>
            <person name="Murphy T."/>
            <person name="Zhao X."/>
            <person name="Vyas G."/>
            <person name="Aluvathingal J."/>
            <person name="Nadendla S."/>
            <person name="Tallon L."/>
            <person name="Tettelin H."/>
        </authorList>
    </citation>
    <scope>NUCLEOTIDE SEQUENCE [LARGE SCALE GENOMIC DNA]</scope>
    <source>
        <strain evidence="1 2">46P58B1</strain>
    </source>
</reference>
<proteinExistence type="predicted"/>
<gene>
    <name evidence="1" type="ORF">EJK53_0086</name>
</gene>